<reference evidence="2" key="1">
    <citation type="submission" date="2020-09" db="EMBL/GenBank/DDBJ databases">
        <authorList>
            <person name="Kim M.K."/>
        </authorList>
    </citation>
    <scope>NUCLEOTIDE SEQUENCE</scope>
    <source>
        <strain evidence="2">BT664</strain>
    </source>
</reference>
<dbReference type="InterPro" id="IPR011051">
    <property type="entry name" value="RmlC_Cupin_sf"/>
</dbReference>
<protein>
    <submittedName>
        <fullName evidence="2">FdtA/QdtA family cupin domain-containing protein</fullName>
    </submittedName>
</protein>
<feature type="domain" description="Sugar 3,4-ketoisomerase QdtA cupin" evidence="1">
    <location>
        <begin position="5"/>
        <end position="130"/>
    </location>
</feature>
<dbReference type="CDD" id="cd20292">
    <property type="entry name" value="cupin_QdtA-like"/>
    <property type="match status" value="1"/>
</dbReference>
<evidence type="ECO:0000259" key="1">
    <source>
        <dbReference type="Pfam" id="PF05523"/>
    </source>
</evidence>
<evidence type="ECO:0000313" key="2">
    <source>
        <dbReference type="EMBL" id="MBD2766422.1"/>
    </source>
</evidence>
<proteinExistence type="predicted"/>
<gene>
    <name evidence="2" type="ORF">IC235_00780</name>
</gene>
<evidence type="ECO:0000313" key="3">
    <source>
        <dbReference type="Proteomes" id="UP000612233"/>
    </source>
</evidence>
<dbReference type="InterPro" id="IPR014710">
    <property type="entry name" value="RmlC-like_jellyroll"/>
</dbReference>
<dbReference type="SUPFAM" id="SSF51182">
    <property type="entry name" value="RmlC-like cupins"/>
    <property type="match status" value="1"/>
</dbReference>
<keyword evidence="3" id="KW-1185">Reference proteome</keyword>
<dbReference type="AlphaFoldDB" id="A0A927GHK4"/>
<organism evidence="2 3">
    <name type="scientific">Hymenobacter montanus</name>
    <dbReference type="NCBI Taxonomy" id="2771359"/>
    <lineage>
        <taxon>Bacteria</taxon>
        <taxon>Pseudomonadati</taxon>
        <taxon>Bacteroidota</taxon>
        <taxon>Cytophagia</taxon>
        <taxon>Cytophagales</taxon>
        <taxon>Hymenobacteraceae</taxon>
        <taxon>Hymenobacter</taxon>
    </lineage>
</organism>
<dbReference type="Pfam" id="PF05523">
    <property type="entry name" value="FdtA"/>
    <property type="match status" value="1"/>
</dbReference>
<dbReference type="Proteomes" id="UP000612233">
    <property type="component" value="Unassembled WGS sequence"/>
</dbReference>
<sequence>MNQPSLIEFSKIGASHLGYISVAQNSDLPFEIKRVYWTYFTPDSVIRGHHAHRNLQQLIFATSGQIEFTLEDTSGTKTCYNLDSPTVGLFIPCFYWRTIKFSHNAVLMCLASMEYDEQDYIRSYEEFKSLKPNEIQ</sequence>
<accession>A0A927GHK4</accession>
<name>A0A927GHK4_9BACT</name>
<dbReference type="RefSeq" id="WP_191003248.1">
    <property type="nucleotide sequence ID" value="NZ_JACXAD010000001.1"/>
</dbReference>
<comment type="caution">
    <text evidence="2">The sequence shown here is derived from an EMBL/GenBank/DDBJ whole genome shotgun (WGS) entry which is preliminary data.</text>
</comment>
<dbReference type="InterPro" id="IPR008894">
    <property type="entry name" value="QdtA_cupin_dom"/>
</dbReference>
<dbReference type="Gene3D" id="2.60.120.10">
    <property type="entry name" value="Jelly Rolls"/>
    <property type="match status" value="1"/>
</dbReference>
<dbReference type="EMBL" id="JACXAD010000001">
    <property type="protein sequence ID" value="MBD2766422.1"/>
    <property type="molecule type" value="Genomic_DNA"/>
</dbReference>